<dbReference type="AlphaFoldDB" id="A0A6J4IPU1"/>
<gene>
    <name evidence="4" type="ORF">AVDCRST_MAG63-2253</name>
</gene>
<dbReference type="PANTHER" id="PTHR43546:SF3">
    <property type="entry name" value="UPF0173 METAL-DEPENDENT HYDROLASE MJ1163"/>
    <property type="match status" value="1"/>
</dbReference>
<dbReference type="EMBL" id="CADCTO010000291">
    <property type="protein sequence ID" value="CAA9257644.1"/>
    <property type="molecule type" value="Genomic_DNA"/>
</dbReference>
<evidence type="ECO:0000259" key="3">
    <source>
        <dbReference type="SMART" id="SM00849"/>
    </source>
</evidence>
<dbReference type="SMART" id="SM00849">
    <property type="entry name" value="Lactamase_B"/>
    <property type="match status" value="1"/>
</dbReference>
<dbReference type="SUPFAM" id="SSF56281">
    <property type="entry name" value="Metallo-hydrolase/oxidoreductase"/>
    <property type="match status" value="1"/>
</dbReference>
<dbReference type="InterPro" id="IPR022877">
    <property type="entry name" value="UPF0173"/>
</dbReference>
<feature type="domain" description="Metallo-beta-lactamase" evidence="3">
    <location>
        <begin position="15"/>
        <end position="213"/>
    </location>
</feature>
<comment type="similarity">
    <text evidence="2">Belongs to the UPF0173 family.</text>
</comment>
<dbReference type="Pfam" id="PF12706">
    <property type="entry name" value="Lactamase_B_2"/>
    <property type="match status" value="1"/>
</dbReference>
<dbReference type="HAMAP" id="MF_00457">
    <property type="entry name" value="UPF0173"/>
    <property type="match status" value="1"/>
</dbReference>
<dbReference type="GO" id="GO:0016787">
    <property type="term" value="F:hydrolase activity"/>
    <property type="evidence" value="ECO:0007669"/>
    <property type="project" value="UniProtKB-UniRule"/>
</dbReference>
<dbReference type="InterPro" id="IPR036866">
    <property type="entry name" value="RibonucZ/Hydroxyglut_hydro"/>
</dbReference>
<accession>A0A6J4IPU1</accession>
<evidence type="ECO:0000256" key="2">
    <source>
        <dbReference type="HAMAP-Rule" id="MF_00457"/>
    </source>
</evidence>
<dbReference type="Gene3D" id="3.60.15.10">
    <property type="entry name" value="Ribonuclease Z/Hydroxyacylglutathione hydrolase-like"/>
    <property type="match status" value="1"/>
</dbReference>
<reference evidence="4" key="1">
    <citation type="submission" date="2020-02" db="EMBL/GenBank/DDBJ databases">
        <authorList>
            <person name="Meier V. D."/>
        </authorList>
    </citation>
    <scope>NUCLEOTIDE SEQUENCE</scope>
    <source>
        <strain evidence="4">AVDCRST_MAG63</strain>
    </source>
</reference>
<dbReference type="NCBIfam" id="NF001911">
    <property type="entry name" value="PRK00685.1"/>
    <property type="match status" value="1"/>
</dbReference>
<protein>
    <recommendedName>
        <fullName evidence="2">UPF0173 metal-dependent hydrolase AVDCRST_MAG63-2253</fullName>
    </recommendedName>
</protein>
<dbReference type="PANTHER" id="PTHR43546">
    <property type="entry name" value="UPF0173 METAL-DEPENDENT HYDROLASE MJ1163-RELATED"/>
    <property type="match status" value="1"/>
</dbReference>
<organism evidence="4">
    <name type="scientific">uncultured Armatimonadetes bacterium</name>
    <dbReference type="NCBI Taxonomy" id="157466"/>
    <lineage>
        <taxon>Bacteria</taxon>
        <taxon>Bacillati</taxon>
        <taxon>Armatimonadota</taxon>
        <taxon>environmental samples</taxon>
    </lineage>
</organism>
<evidence type="ECO:0000256" key="1">
    <source>
        <dbReference type="ARBA" id="ARBA00022801"/>
    </source>
</evidence>
<sequence length="250" mass="26738">MPFSLPEGLTLSWLGHSAFLVKTPNGKRVLIDPWVQNNPACPPDKKDVGPVDLMLVTHGHFDHIEDAVPIAKATHCKVVGIFEIAAWLMGKGVGVNSDAADLVYPMNKGGTLRFDDLGLSVTMVHADHSCGIKDGDQILYGGEAVGYVVTLDGGFAFYHAGDTAVFSDMALISELYEPRLAMLPIGDRFVMSPREAAKAASLLVSVEAIVPMHFGTFPQLTGTPDALRGELEAAGTRIEVLEMEPGATRP</sequence>
<dbReference type="InterPro" id="IPR001279">
    <property type="entry name" value="Metallo-B-lactamas"/>
</dbReference>
<name>A0A6J4IPU1_9BACT</name>
<proteinExistence type="inferred from homology"/>
<dbReference type="InterPro" id="IPR050114">
    <property type="entry name" value="UPF0173_UPF0282_UlaG_hydrolase"/>
</dbReference>
<keyword evidence="1 2" id="KW-0378">Hydrolase</keyword>
<evidence type="ECO:0000313" key="4">
    <source>
        <dbReference type="EMBL" id="CAA9257644.1"/>
    </source>
</evidence>